<accession>A0A917JRU6</accession>
<evidence type="ECO:0008006" key="4">
    <source>
        <dbReference type="Google" id="ProtNLM"/>
    </source>
</evidence>
<evidence type="ECO:0000313" key="3">
    <source>
        <dbReference type="Proteomes" id="UP000613743"/>
    </source>
</evidence>
<protein>
    <recommendedName>
        <fullName evidence="4">Transporter substrate-binding domain-containing protein</fullName>
    </recommendedName>
</protein>
<dbReference type="Gene3D" id="3.40.190.10">
    <property type="entry name" value="Periplasmic binding protein-like II"/>
    <property type="match status" value="2"/>
</dbReference>
<comment type="caution">
    <text evidence="2">The sequence shown here is derived from an EMBL/GenBank/DDBJ whole genome shotgun (WGS) entry which is preliminary data.</text>
</comment>
<feature type="signal peptide" evidence="1">
    <location>
        <begin position="1"/>
        <end position="23"/>
    </location>
</feature>
<evidence type="ECO:0000256" key="1">
    <source>
        <dbReference type="SAM" id="SignalP"/>
    </source>
</evidence>
<reference evidence="2" key="1">
    <citation type="journal article" date="2014" name="Int. J. Syst. Evol. Microbiol.">
        <title>Complete genome sequence of Corynebacterium casei LMG S-19264T (=DSM 44701T), isolated from a smear-ripened cheese.</title>
        <authorList>
            <consortium name="US DOE Joint Genome Institute (JGI-PGF)"/>
            <person name="Walter F."/>
            <person name="Albersmeier A."/>
            <person name="Kalinowski J."/>
            <person name="Ruckert C."/>
        </authorList>
    </citation>
    <scope>NUCLEOTIDE SEQUENCE</scope>
    <source>
        <strain evidence="2">JCM 30804</strain>
    </source>
</reference>
<keyword evidence="3" id="KW-1185">Reference proteome</keyword>
<organism evidence="2 3">
    <name type="scientific">Shewanella gelidii</name>
    <dbReference type="NCBI Taxonomy" id="1642821"/>
    <lineage>
        <taxon>Bacteria</taxon>
        <taxon>Pseudomonadati</taxon>
        <taxon>Pseudomonadota</taxon>
        <taxon>Gammaproteobacteria</taxon>
        <taxon>Alteromonadales</taxon>
        <taxon>Shewanellaceae</taxon>
        <taxon>Shewanella</taxon>
    </lineage>
</organism>
<keyword evidence="1" id="KW-0732">Signal</keyword>
<reference evidence="2" key="2">
    <citation type="submission" date="2020-09" db="EMBL/GenBank/DDBJ databases">
        <authorList>
            <person name="Sun Q."/>
            <person name="Ohkuma M."/>
        </authorList>
    </citation>
    <scope>NUCLEOTIDE SEQUENCE</scope>
    <source>
        <strain evidence="2">JCM 30804</strain>
    </source>
</reference>
<proteinExistence type="predicted"/>
<name>A0A917JRU6_9GAMM</name>
<dbReference type="AlphaFoldDB" id="A0A917JRU6"/>
<feature type="chain" id="PRO_5036926496" description="Transporter substrate-binding domain-containing protein" evidence="1">
    <location>
        <begin position="24"/>
        <end position="248"/>
    </location>
</feature>
<sequence>MTHLFTQSLFWLVVFLWSNSSTADSSALDEGISFAASNTIAPYFYPQQPGGIQYELLNAALTRQNMFIKRVTLAPNRRALRLVLSEAEDCLVNAPENIPQLHYTQSLNEYQNSVFTLTDSRLLLNEVEDLETISLLAFQNASKFLGARFSQMVKNNPNYNEIDNQQSQIFMLFTGRVQAIVLERRIFEFYRQMLATRVDTSKSVTEFALFKKAPRKVACRNKRIVQRLDAAIADLRNTPQYQKILSLH</sequence>
<evidence type="ECO:0000313" key="2">
    <source>
        <dbReference type="EMBL" id="GGI78598.1"/>
    </source>
</evidence>
<dbReference type="Proteomes" id="UP000613743">
    <property type="component" value="Unassembled WGS sequence"/>
</dbReference>
<dbReference type="EMBL" id="BMPZ01000003">
    <property type="protein sequence ID" value="GGI78598.1"/>
    <property type="molecule type" value="Genomic_DNA"/>
</dbReference>
<gene>
    <name evidence="2" type="ORF">GCM10009332_14990</name>
</gene>
<dbReference type="SUPFAM" id="SSF53850">
    <property type="entry name" value="Periplasmic binding protein-like II"/>
    <property type="match status" value="1"/>
</dbReference>